<dbReference type="PANTHER" id="PTHR46017:SF2">
    <property type="entry name" value="MANNOSYLGLYCERATE HYDROLASE"/>
    <property type="match status" value="1"/>
</dbReference>
<evidence type="ECO:0000313" key="5">
    <source>
        <dbReference type="Proteomes" id="UP000264071"/>
    </source>
</evidence>
<evidence type="ECO:0000256" key="1">
    <source>
        <dbReference type="ARBA" id="ARBA00022801"/>
    </source>
</evidence>
<dbReference type="AlphaFoldDB" id="A0A3D4V8C0"/>
<proteinExistence type="predicted"/>
<dbReference type="InterPro" id="IPR028995">
    <property type="entry name" value="Glyco_hydro_57/38_cen_sf"/>
</dbReference>
<dbReference type="Gene3D" id="1.20.1270.50">
    <property type="entry name" value="Glycoside hydrolase family 38, central domain"/>
    <property type="match status" value="1"/>
</dbReference>
<dbReference type="SUPFAM" id="SSF88713">
    <property type="entry name" value="Glycoside hydrolase/deacetylase"/>
    <property type="match status" value="1"/>
</dbReference>
<dbReference type="EMBL" id="DPIY01000009">
    <property type="protein sequence ID" value="HCT57386.1"/>
    <property type="molecule type" value="Genomic_DNA"/>
</dbReference>
<keyword evidence="2" id="KW-0326">Glycosidase</keyword>
<feature type="domain" description="Glycoside hydrolase family 38 central" evidence="3">
    <location>
        <begin position="295"/>
        <end position="388"/>
    </location>
</feature>
<organism evidence="4 5">
    <name type="scientific">Gemmatimonas aurantiaca</name>
    <dbReference type="NCBI Taxonomy" id="173480"/>
    <lineage>
        <taxon>Bacteria</taxon>
        <taxon>Pseudomonadati</taxon>
        <taxon>Gemmatimonadota</taxon>
        <taxon>Gemmatimonadia</taxon>
        <taxon>Gemmatimonadales</taxon>
        <taxon>Gemmatimonadaceae</taxon>
        <taxon>Gemmatimonas</taxon>
    </lineage>
</organism>
<dbReference type="InterPro" id="IPR011330">
    <property type="entry name" value="Glyco_hydro/deAcase_b/a-brl"/>
</dbReference>
<dbReference type="InterPro" id="IPR027291">
    <property type="entry name" value="Glyco_hydro_38_N_sf"/>
</dbReference>
<reference evidence="4 5" key="1">
    <citation type="journal article" date="2018" name="Nat. Biotechnol.">
        <title>A standardized bacterial taxonomy based on genome phylogeny substantially revises the tree of life.</title>
        <authorList>
            <person name="Parks D.H."/>
            <person name="Chuvochina M."/>
            <person name="Waite D.W."/>
            <person name="Rinke C."/>
            <person name="Skarshewski A."/>
            <person name="Chaumeil P.A."/>
            <person name="Hugenholtz P."/>
        </authorList>
    </citation>
    <scope>NUCLEOTIDE SEQUENCE [LARGE SCALE GENOMIC DNA]</scope>
    <source>
        <strain evidence="4">UBA8844</strain>
    </source>
</reference>
<dbReference type="Gene3D" id="2.70.98.30">
    <property type="entry name" value="Golgi alpha-mannosidase II, domain 4"/>
    <property type="match status" value="1"/>
</dbReference>
<dbReference type="Pfam" id="PF01074">
    <property type="entry name" value="Glyco_hydro_38N"/>
    <property type="match status" value="1"/>
</dbReference>
<name>A0A3D4V8C0_9BACT</name>
<dbReference type="Gene3D" id="3.20.110.10">
    <property type="entry name" value="Glycoside hydrolase 38, N terminal domain"/>
    <property type="match status" value="1"/>
</dbReference>
<dbReference type="InterPro" id="IPR000602">
    <property type="entry name" value="Glyco_hydro_38_N"/>
</dbReference>
<dbReference type="SUPFAM" id="SSF88688">
    <property type="entry name" value="Families 57/38 glycoside transferase middle domain"/>
    <property type="match status" value="1"/>
</dbReference>
<dbReference type="InterPro" id="IPR015341">
    <property type="entry name" value="Glyco_hydro_38_cen"/>
</dbReference>
<accession>A0A3D4V8C0</accession>
<gene>
    <name evidence="4" type="ORF">DGD08_09275</name>
</gene>
<comment type="caution">
    <text evidence="4">The sequence shown here is derived from an EMBL/GenBank/DDBJ whole genome shotgun (WGS) entry which is preliminary data.</text>
</comment>
<dbReference type="SMART" id="SM00872">
    <property type="entry name" value="Alpha-mann_mid"/>
    <property type="match status" value="1"/>
</dbReference>
<dbReference type="PANTHER" id="PTHR46017">
    <property type="entry name" value="ALPHA-MANNOSIDASE 2C1"/>
    <property type="match status" value="1"/>
</dbReference>
<evidence type="ECO:0000313" key="4">
    <source>
        <dbReference type="EMBL" id="HCT57386.1"/>
    </source>
</evidence>
<dbReference type="GO" id="GO:0006013">
    <property type="term" value="P:mannose metabolic process"/>
    <property type="evidence" value="ECO:0007669"/>
    <property type="project" value="InterPro"/>
</dbReference>
<evidence type="ECO:0000259" key="3">
    <source>
        <dbReference type="SMART" id="SM00872"/>
    </source>
</evidence>
<dbReference type="GO" id="GO:0009313">
    <property type="term" value="P:oligosaccharide catabolic process"/>
    <property type="evidence" value="ECO:0007669"/>
    <property type="project" value="TreeGrafter"/>
</dbReference>
<dbReference type="GO" id="GO:0004559">
    <property type="term" value="F:alpha-mannosidase activity"/>
    <property type="evidence" value="ECO:0007669"/>
    <property type="project" value="InterPro"/>
</dbReference>
<sequence>MTVAADSPGCVLRVCVVSHTHWDREWYHGVDRFAQRLTALIDALLLPPATTVDRAPFLLDGQAITLRDYLVRRTGQREALRQALSAGRIEAGPWFVLGDNLIPSGEAIVRNLEAGRRVLTALGTSAPAVAYCPDTFGHPAAMPLIARGFGLSVAVVWRGAGSKDGPQEDAFSWAAPNGDHVATCHLPPDGYEYGSALPVDAEAARARWARLASLYAVRNRIGVTLLLNGADHHARQPDLDQALAVLQEAAGSGVHVDAVSLSSWAAHFRDAVAARREPIPTAQGELRDSYGYTWTLGGTLATRAHQKRQNARLERGLLRDVEPWLALARLQAHERPDRSTAASDGRITMVQLPDLLHHAWETLLETHPHDTLCGCSIDEVARAMDHRQEQVASAGRGLREAALHLVMGHDAVSARRRVATFDWRRLVLRNRSARPRGGVAVVDLIEVVGDVPVGPGSGNASMPVVLPGTPALTAAGWLMQPVSVAAEYRRRESPQHYPDNDLVRRQRTLVWVPPMPAWGVALQDLSAPPNGNEHTSMPSLVHTRSHTDGATTTILIDNSIVSLQAVFDDADQRGLRGSRLRLSLRHGARHLEQLLTLESRQDVGDSYTPALRGVTEVLIPTRCDLVEEGPLRGSVRIAWRSAAGDIRADTTVSLQAGEALLRCQVRGRNTRRDHRLQFVWHTDIASGAVMADAAFGPVHRGMAPRVPTQTPPPAESRTDTLVETVPAGEPMHRWVAHVAPAASAVMIADGLAEYEVGASRMALTLLRAVGALSRADLPERPGHAGWPAPVPAAQAAGAFRAQVALLLSGGWDEHTIAGIRDAADDVLLPLTGESWPDYESDAGTVCQAGPRLHGASLEASAVTVSSVDEQAIVLRVVNLSDHHAEGAWELPDSGPWQVSRCRLDESLLGPEDAVRGSATEGMLVSRHIALQVAPRDVMTLRVRRADDLDH</sequence>
<dbReference type="Proteomes" id="UP000264071">
    <property type="component" value="Unassembled WGS sequence"/>
</dbReference>
<evidence type="ECO:0000256" key="2">
    <source>
        <dbReference type="ARBA" id="ARBA00023295"/>
    </source>
</evidence>
<keyword evidence="1" id="KW-0378">Hydrolase</keyword>
<dbReference type="InterPro" id="IPR037094">
    <property type="entry name" value="Glyco_hydro_38_cen_sf"/>
</dbReference>
<dbReference type="Pfam" id="PF09261">
    <property type="entry name" value="Alpha-mann_mid"/>
    <property type="match status" value="1"/>
</dbReference>
<protein>
    <recommendedName>
        <fullName evidence="3">Glycoside hydrolase family 38 central domain-containing protein</fullName>
    </recommendedName>
</protein>